<organism evidence="2 3">
    <name type="scientific">Defluviicoccus vanus</name>
    <dbReference type="NCBI Taxonomy" id="111831"/>
    <lineage>
        <taxon>Bacteria</taxon>
        <taxon>Pseudomonadati</taxon>
        <taxon>Pseudomonadota</taxon>
        <taxon>Alphaproteobacteria</taxon>
        <taxon>Rhodospirillales</taxon>
        <taxon>Rhodospirillaceae</taxon>
        <taxon>Defluviicoccus</taxon>
    </lineage>
</organism>
<evidence type="ECO:0000313" key="2">
    <source>
        <dbReference type="EMBL" id="QNT68216.1"/>
    </source>
</evidence>
<sequence length="74" mass="8387">MNEDRENNQGEGNVTAAKAYNEKTQDFVETANVEAHAREAAKALDSEEGKLLRDAEEQARKKAREEDPQVKRTR</sequence>
<dbReference type="KEGG" id="dvn:HQ394_01070"/>
<evidence type="ECO:0000256" key="1">
    <source>
        <dbReference type="SAM" id="MobiDB-lite"/>
    </source>
</evidence>
<protein>
    <submittedName>
        <fullName evidence="2">Uncharacterized protein</fullName>
    </submittedName>
</protein>
<dbReference type="Proteomes" id="UP000516369">
    <property type="component" value="Chromosome"/>
</dbReference>
<feature type="region of interest" description="Disordered" evidence="1">
    <location>
        <begin position="38"/>
        <end position="74"/>
    </location>
</feature>
<reference evidence="2 3" key="1">
    <citation type="submission" date="2020-05" db="EMBL/GenBank/DDBJ databases">
        <title>Complete closed genome sequence of Defluviicoccus vanus.</title>
        <authorList>
            <person name="Bessarab I."/>
            <person name="Arumugam K."/>
            <person name="Maszenan A.M."/>
            <person name="Seviour R.J."/>
            <person name="Williams R.B."/>
        </authorList>
    </citation>
    <scope>NUCLEOTIDE SEQUENCE [LARGE SCALE GENOMIC DNA]</scope>
    <source>
        <strain evidence="2 3">Ben 114</strain>
    </source>
</reference>
<proteinExistence type="predicted"/>
<dbReference type="RefSeq" id="WP_190261659.1">
    <property type="nucleotide sequence ID" value="NZ_CP053923.1"/>
</dbReference>
<dbReference type="EMBL" id="CP053923">
    <property type="protein sequence ID" value="QNT68216.1"/>
    <property type="molecule type" value="Genomic_DNA"/>
</dbReference>
<accession>A0A7H1MXN0</accession>
<name>A0A7H1MXN0_9PROT</name>
<dbReference type="AlphaFoldDB" id="A0A7H1MXN0"/>
<gene>
    <name evidence="2" type="ORF">HQ394_01070</name>
</gene>
<evidence type="ECO:0000313" key="3">
    <source>
        <dbReference type="Proteomes" id="UP000516369"/>
    </source>
</evidence>
<keyword evidence="3" id="KW-1185">Reference proteome</keyword>
<feature type="region of interest" description="Disordered" evidence="1">
    <location>
        <begin position="1"/>
        <end position="23"/>
    </location>
</feature>